<accession>A0A842I5A6</accession>
<dbReference type="AlphaFoldDB" id="A0A842I5A6"/>
<reference evidence="9 10" key="1">
    <citation type="journal article" date="2017" name="Int. J. Syst. Evol. Microbiol.">
        <title>Gemmobacter straminiformis sp. nov., isolated from an artificial fountain.</title>
        <authorList>
            <person name="Kang J.Y."/>
            <person name="Kim M.J."/>
            <person name="Chun J."/>
            <person name="Son K.P."/>
            <person name="Jahng K.Y."/>
        </authorList>
    </citation>
    <scope>NUCLEOTIDE SEQUENCE [LARGE SCALE GENOMIC DNA]</scope>
    <source>
        <strain evidence="9 10">CAM-8</strain>
    </source>
</reference>
<proteinExistence type="inferred from homology"/>
<dbReference type="EMBL" id="JACLQD010000001">
    <property type="protein sequence ID" value="MBC2834715.1"/>
    <property type="molecule type" value="Genomic_DNA"/>
</dbReference>
<comment type="caution">
    <text evidence="9">The sequence shown here is derived from an EMBL/GenBank/DDBJ whole genome shotgun (WGS) entry which is preliminary data.</text>
</comment>
<gene>
    <name evidence="9" type="ORF">H7F16_04305</name>
</gene>
<sequence length="233" mass="24889">MSPVRSAYFRGLRASLPFTVVAIPFGMLFGVVSTEAGLHVWETMVFTIAVFAGASQFAAIQTMQEQAPVVIVLLTALAVNLRMLMYSVALAPHFGTTPLWLRAVMSYFLVDQTFATTIVEVEKNPRLTQSEKVAFFFGTVTPIVPAWFAAALAGAIVGRAVPPEWALDFALPITFLGMVAPMLRSLPHVAAAATGIALSLALAWMPFGTGLLVAASIAMTVGALLDAWTEARK</sequence>
<dbReference type="GO" id="GO:1903785">
    <property type="term" value="P:L-valine transmembrane transport"/>
    <property type="evidence" value="ECO:0007669"/>
    <property type="project" value="TreeGrafter"/>
</dbReference>
<keyword evidence="6 8" id="KW-1133">Transmembrane helix</keyword>
<evidence type="ECO:0000256" key="2">
    <source>
        <dbReference type="ARBA" id="ARBA00010735"/>
    </source>
</evidence>
<evidence type="ECO:0000256" key="8">
    <source>
        <dbReference type="SAM" id="Phobius"/>
    </source>
</evidence>
<organism evidence="9 10">
    <name type="scientific">Paragemmobacter straminiformis</name>
    <dbReference type="NCBI Taxonomy" id="2045119"/>
    <lineage>
        <taxon>Bacteria</taxon>
        <taxon>Pseudomonadati</taxon>
        <taxon>Pseudomonadota</taxon>
        <taxon>Alphaproteobacteria</taxon>
        <taxon>Rhodobacterales</taxon>
        <taxon>Paracoccaceae</taxon>
        <taxon>Paragemmobacter</taxon>
    </lineage>
</organism>
<evidence type="ECO:0000313" key="9">
    <source>
        <dbReference type="EMBL" id="MBC2834715.1"/>
    </source>
</evidence>
<feature type="transmembrane region" description="Helical" evidence="8">
    <location>
        <begin position="165"/>
        <end position="182"/>
    </location>
</feature>
<dbReference type="GO" id="GO:0005886">
    <property type="term" value="C:plasma membrane"/>
    <property type="evidence" value="ECO:0007669"/>
    <property type="project" value="UniProtKB-SubCell"/>
</dbReference>
<keyword evidence="5 8" id="KW-0812">Transmembrane</keyword>
<keyword evidence="7 8" id="KW-0472">Membrane</keyword>
<feature type="transmembrane region" description="Helical" evidence="8">
    <location>
        <begin position="38"/>
        <end position="60"/>
    </location>
</feature>
<evidence type="ECO:0000256" key="4">
    <source>
        <dbReference type="ARBA" id="ARBA00022475"/>
    </source>
</evidence>
<dbReference type="RefSeq" id="WP_185796289.1">
    <property type="nucleotide sequence ID" value="NZ_JACLQD010000001.1"/>
</dbReference>
<keyword evidence="10" id="KW-1185">Reference proteome</keyword>
<name>A0A842I5A6_9RHOB</name>
<keyword evidence="3" id="KW-0813">Transport</keyword>
<keyword evidence="4" id="KW-1003">Cell membrane</keyword>
<evidence type="ECO:0000256" key="5">
    <source>
        <dbReference type="ARBA" id="ARBA00022692"/>
    </source>
</evidence>
<dbReference type="InterPro" id="IPR011606">
    <property type="entry name" value="Brnchd-chn_aa_trnsp_permease"/>
</dbReference>
<evidence type="ECO:0000313" key="10">
    <source>
        <dbReference type="Proteomes" id="UP000555411"/>
    </source>
</evidence>
<comment type="subcellular location">
    <subcellularLocation>
        <location evidence="1">Cell membrane</location>
        <topology evidence="1">Multi-pass membrane protein</topology>
    </subcellularLocation>
</comment>
<dbReference type="PANTHER" id="PTHR34979">
    <property type="entry name" value="INNER MEMBRANE PROTEIN YGAZ"/>
    <property type="match status" value="1"/>
</dbReference>
<feature type="transmembrane region" description="Helical" evidence="8">
    <location>
        <begin position="211"/>
        <end position="229"/>
    </location>
</feature>
<evidence type="ECO:0000256" key="1">
    <source>
        <dbReference type="ARBA" id="ARBA00004651"/>
    </source>
</evidence>
<feature type="transmembrane region" description="Helical" evidence="8">
    <location>
        <begin position="99"/>
        <end position="121"/>
    </location>
</feature>
<feature type="transmembrane region" description="Helical" evidence="8">
    <location>
        <begin position="12"/>
        <end position="32"/>
    </location>
</feature>
<evidence type="ECO:0000256" key="7">
    <source>
        <dbReference type="ARBA" id="ARBA00023136"/>
    </source>
</evidence>
<evidence type="ECO:0000256" key="6">
    <source>
        <dbReference type="ARBA" id="ARBA00022989"/>
    </source>
</evidence>
<dbReference type="Proteomes" id="UP000555411">
    <property type="component" value="Unassembled WGS sequence"/>
</dbReference>
<evidence type="ECO:0000256" key="3">
    <source>
        <dbReference type="ARBA" id="ARBA00022448"/>
    </source>
</evidence>
<feature type="transmembrane region" description="Helical" evidence="8">
    <location>
        <begin position="133"/>
        <end position="153"/>
    </location>
</feature>
<dbReference type="Pfam" id="PF03591">
    <property type="entry name" value="AzlC"/>
    <property type="match status" value="1"/>
</dbReference>
<comment type="similarity">
    <text evidence="2">Belongs to the AzlC family.</text>
</comment>
<protein>
    <submittedName>
        <fullName evidence="9">AzlC family ABC transporter permease</fullName>
    </submittedName>
</protein>
<dbReference type="PANTHER" id="PTHR34979:SF1">
    <property type="entry name" value="INNER MEMBRANE PROTEIN YGAZ"/>
    <property type="match status" value="1"/>
</dbReference>
<feature type="transmembrane region" description="Helical" evidence="8">
    <location>
        <begin position="67"/>
        <end position="87"/>
    </location>
</feature>